<sequence>MNKKAICIDYGLKRIGVALSDDRGAVAFPRKFIINENLEKSAAELKDIIVAENVSAVVVGMPVGLSGQQSSLSIETEKFISEFKKTIENLPIKDIPIITYDERFSTAQARRSLIDKDVNRKKRKQAIDSIAASFVLQAYLDGINNGINNIDI</sequence>
<proteinExistence type="inferred from homology"/>
<feature type="domain" description="YqgF/RNase H-like" evidence="6">
    <location>
        <begin position="3"/>
        <end position="109"/>
    </location>
</feature>
<reference evidence="7 8" key="1">
    <citation type="journal article" date="2019" name="ISME J.">
        <title>Insights into ecological role of a new deltaproteobacterial order Candidatus Acidulodesulfobacterales by metagenomics and metatranscriptomics.</title>
        <authorList>
            <person name="Tan S."/>
            <person name="Liu J."/>
            <person name="Fang Y."/>
            <person name="Hedlund B.P."/>
            <person name="Lian Z.H."/>
            <person name="Huang L.Y."/>
            <person name="Li J.T."/>
            <person name="Huang L.N."/>
            <person name="Li W.J."/>
            <person name="Jiang H.C."/>
            <person name="Dong H.L."/>
            <person name="Shu W.S."/>
        </authorList>
    </citation>
    <scope>NUCLEOTIDE SEQUENCE [LARGE SCALE GENOMIC DNA]</scope>
    <source>
        <strain evidence="7">AP2</strain>
    </source>
</reference>
<name>A0A519BEE5_ACIG2</name>
<evidence type="ECO:0000256" key="1">
    <source>
        <dbReference type="ARBA" id="ARBA00022490"/>
    </source>
</evidence>
<keyword evidence="1 5" id="KW-0963">Cytoplasm</keyword>
<dbReference type="GO" id="GO:0016788">
    <property type="term" value="F:hydrolase activity, acting on ester bonds"/>
    <property type="evidence" value="ECO:0007669"/>
    <property type="project" value="UniProtKB-UniRule"/>
</dbReference>
<dbReference type="InterPro" id="IPR037027">
    <property type="entry name" value="YqgF/RNaseH-like_dom_sf"/>
</dbReference>
<dbReference type="HAMAP" id="MF_00651">
    <property type="entry name" value="Nuclease_YqgF"/>
    <property type="match status" value="1"/>
</dbReference>
<dbReference type="InterPro" id="IPR012337">
    <property type="entry name" value="RNaseH-like_sf"/>
</dbReference>
<organism evidence="7 8">
    <name type="scientific">Acididesulfobacter guangdongensis</name>
    <dbReference type="NCBI Taxonomy" id="2597225"/>
    <lineage>
        <taxon>Bacteria</taxon>
        <taxon>Deltaproteobacteria</taxon>
        <taxon>Candidatus Acidulodesulfobacterales</taxon>
        <taxon>Candidatus Acididesulfobacter</taxon>
    </lineage>
</organism>
<keyword evidence="4 5" id="KW-0378">Hydrolase</keyword>
<dbReference type="SMART" id="SM00732">
    <property type="entry name" value="YqgFc"/>
    <property type="match status" value="1"/>
</dbReference>
<dbReference type="CDD" id="cd16964">
    <property type="entry name" value="YqgF"/>
    <property type="match status" value="1"/>
</dbReference>
<dbReference type="Proteomes" id="UP000316562">
    <property type="component" value="Unassembled WGS sequence"/>
</dbReference>
<dbReference type="Pfam" id="PF03652">
    <property type="entry name" value="RuvX"/>
    <property type="match status" value="1"/>
</dbReference>
<comment type="function">
    <text evidence="5">Could be a nuclease involved in processing of the 5'-end of pre-16S rRNA.</text>
</comment>
<dbReference type="Gene3D" id="3.30.420.140">
    <property type="entry name" value="YqgF/RNase H-like domain"/>
    <property type="match status" value="1"/>
</dbReference>
<evidence type="ECO:0000313" key="7">
    <source>
        <dbReference type="EMBL" id="RZD15635.1"/>
    </source>
</evidence>
<dbReference type="GO" id="GO:0004518">
    <property type="term" value="F:nuclease activity"/>
    <property type="evidence" value="ECO:0007669"/>
    <property type="project" value="UniProtKB-KW"/>
</dbReference>
<dbReference type="NCBIfam" id="TIGR00250">
    <property type="entry name" value="RNAse_H_YqgF"/>
    <property type="match status" value="1"/>
</dbReference>
<protein>
    <recommendedName>
        <fullName evidence="5">Putative pre-16S rRNA nuclease</fullName>
        <ecNumber evidence="5">3.1.-.-</ecNumber>
    </recommendedName>
</protein>
<dbReference type="EC" id="3.1.-.-" evidence="5"/>
<dbReference type="PANTHER" id="PTHR33317">
    <property type="entry name" value="POLYNUCLEOTIDYL TRANSFERASE, RIBONUCLEASE H-LIKE SUPERFAMILY PROTEIN"/>
    <property type="match status" value="1"/>
</dbReference>
<gene>
    <name evidence="7" type="primary">ruvX</name>
    <name evidence="7" type="ORF">EVJ46_08865</name>
</gene>
<dbReference type="SUPFAM" id="SSF53098">
    <property type="entry name" value="Ribonuclease H-like"/>
    <property type="match status" value="1"/>
</dbReference>
<evidence type="ECO:0000256" key="3">
    <source>
        <dbReference type="ARBA" id="ARBA00022722"/>
    </source>
</evidence>
<dbReference type="GO" id="GO:0005829">
    <property type="term" value="C:cytosol"/>
    <property type="evidence" value="ECO:0007669"/>
    <property type="project" value="TreeGrafter"/>
</dbReference>
<dbReference type="GO" id="GO:0000967">
    <property type="term" value="P:rRNA 5'-end processing"/>
    <property type="evidence" value="ECO:0007669"/>
    <property type="project" value="UniProtKB-UniRule"/>
</dbReference>
<comment type="subcellular location">
    <subcellularLocation>
        <location evidence="5">Cytoplasm</location>
    </subcellularLocation>
</comment>
<evidence type="ECO:0000256" key="4">
    <source>
        <dbReference type="ARBA" id="ARBA00022801"/>
    </source>
</evidence>
<evidence type="ECO:0000259" key="6">
    <source>
        <dbReference type="SMART" id="SM00732"/>
    </source>
</evidence>
<dbReference type="EMBL" id="SGBC01000004">
    <property type="protein sequence ID" value="RZD15635.1"/>
    <property type="molecule type" value="Genomic_DNA"/>
</dbReference>
<dbReference type="InterPro" id="IPR005227">
    <property type="entry name" value="YqgF"/>
</dbReference>
<dbReference type="InterPro" id="IPR006641">
    <property type="entry name" value="YqgF/RNaseH-like_dom"/>
</dbReference>
<evidence type="ECO:0000256" key="2">
    <source>
        <dbReference type="ARBA" id="ARBA00022517"/>
    </source>
</evidence>
<keyword evidence="2 5" id="KW-0690">Ribosome biogenesis</keyword>
<evidence type="ECO:0000313" key="8">
    <source>
        <dbReference type="Proteomes" id="UP000316562"/>
    </source>
</evidence>
<dbReference type="PANTHER" id="PTHR33317:SF4">
    <property type="entry name" value="POLYNUCLEOTIDYL TRANSFERASE, RIBONUCLEASE H-LIKE SUPERFAMILY PROTEIN"/>
    <property type="match status" value="1"/>
</dbReference>
<dbReference type="AlphaFoldDB" id="A0A519BEE5"/>
<comment type="similarity">
    <text evidence="5">Belongs to the YqgF HJR family.</text>
</comment>
<comment type="caution">
    <text evidence="7">The sequence shown here is derived from an EMBL/GenBank/DDBJ whole genome shotgun (WGS) entry which is preliminary data.</text>
</comment>
<keyword evidence="3 5" id="KW-0540">Nuclease</keyword>
<accession>A0A519BEE5</accession>
<evidence type="ECO:0000256" key="5">
    <source>
        <dbReference type="HAMAP-Rule" id="MF_00651"/>
    </source>
</evidence>